<sequence>MAHAENEDFRTLKGYDLNSPHKVTYAMEDYLEMIYRYTREDGYARISTLSQTLHVKPSSSSKMVQNLKDCGLVDYEKYGIIKLTQEGTKLGEYLLYRHETLNRFFCLLNHSQGELELTEQIEHYITRDTLQNIEKLNALLTVIADFNP</sequence>
<dbReference type="AlphaFoldDB" id="A0A926D0S2"/>
<accession>A0A926D0S2</accession>
<dbReference type="PANTHER" id="PTHR33238">
    <property type="entry name" value="IRON (METAL) DEPENDENT REPRESSOR, DTXR FAMILY"/>
    <property type="match status" value="1"/>
</dbReference>
<protein>
    <submittedName>
        <fullName evidence="4">Metal-dependent transcriptional regulator</fullName>
    </submittedName>
</protein>
<dbReference type="PROSITE" id="PS50944">
    <property type="entry name" value="HTH_DTXR"/>
    <property type="match status" value="1"/>
</dbReference>
<organism evidence="4 5">
    <name type="scientific">Luoshenia tenuis</name>
    <dbReference type="NCBI Taxonomy" id="2763654"/>
    <lineage>
        <taxon>Bacteria</taxon>
        <taxon>Bacillati</taxon>
        <taxon>Bacillota</taxon>
        <taxon>Clostridia</taxon>
        <taxon>Christensenellales</taxon>
        <taxon>Christensenellaceae</taxon>
        <taxon>Luoshenia</taxon>
    </lineage>
</organism>
<feature type="domain" description="HTH dtxR-type" evidence="3">
    <location>
        <begin position="27"/>
        <end position="84"/>
    </location>
</feature>
<dbReference type="GO" id="GO:0046914">
    <property type="term" value="F:transition metal ion binding"/>
    <property type="evidence" value="ECO:0007669"/>
    <property type="project" value="InterPro"/>
</dbReference>
<dbReference type="InterPro" id="IPR050536">
    <property type="entry name" value="DtxR_MntR_Metal-Reg"/>
</dbReference>
<dbReference type="Gene3D" id="1.10.10.10">
    <property type="entry name" value="Winged helix-like DNA-binding domain superfamily/Winged helix DNA-binding domain"/>
    <property type="match status" value="1"/>
</dbReference>
<dbReference type="EMBL" id="JACRSO010000003">
    <property type="protein sequence ID" value="MBC8529272.1"/>
    <property type="molecule type" value="Genomic_DNA"/>
</dbReference>
<dbReference type="SUPFAM" id="SSF46785">
    <property type="entry name" value="Winged helix' DNA-binding domain"/>
    <property type="match status" value="1"/>
</dbReference>
<evidence type="ECO:0000259" key="3">
    <source>
        <dbReference type="PROSITE" id="PS50944"/>
    </source>
</evidence>
<comment type="subunit">
    <text evidence="2">Homodimer.</text>
</comment>
<evidence type="ECO:0000256" key="1">
    <source>
        <dbReference type="ARBA" id="ARBA00004496"/>
    </source>
</evidence>
<dbReference type="GO" id="GO:0046983">
    <property type="term" value="F:protein dimerization activity"/>
    <property type="evidence" value="ECO:0007669"/>
    <property type="project" value="InterPro"/>
</dbReference>
<dbReference type="Pfam" id="PF01325">
    <property type="entry name" value="Fe_dep_repress"/>
    <property type="match status" value="1"/>
</dbReference>
<name>A0A926D0S2_9FIRM</name>
<proteinExistence type="predicted"/>
<dbReference type="GO" id="GO:0005737">
    <property type="term" value="C:cytoplasm"/>
    <property type="evidence" value="ECO:0007669"/>
    <property type="project" value="UniProtKB-SubCell"/>
</dbReference>
<evidence type="ECO:0000313" key="5">
    <source>
        <dbReference type="Proteomes" id="UP000654279"/>
    </source>
</evidence>
<evidence type="ECO:0000313" key="4">
    <source>
        <dbReference type="EMBL" id="MBC8529272.1"/>
    </source>
</evidence>
<dbReference type="InterPro" id="IPR036388">
    <property type="entry name" value="WH-like_DNA-bd_sf"/>
</dbReference>
<comment type="subcellular location">
    <subcellularLocation>
        <location evidence="1">Cytoplasm</location>
    </subcellularLocation>
</comment>
<dbReference type="RefSeq" id="WP_249285147.1">
    <property type="nucleotide sequence ID" value="NZ_JACRSO010000003.1"/>
</dbReference>
<dbReference type="InterPro" id="IPR036390">
    <property type="entry name" value="WH_DNA-bd_sf"/>
</dbReference>
<dbReference type="Gene3D" id="1.10.60.10">
    <property type="entry name" value="Iron dependent repressor, metal binding and dimerisation domain"/>
    <property type="match status" value="1"/>
</dbReference>
<gene>
    <name evidence="4" type="ORF">H8699_07520</name>
</gene>
<dbReference type="SUPFAM" id="SSF47979">
    <property type="entry name" value="Iron-dependent repressor protein, dimerization domain"/>
    <property type="match status" value="1"/>
</dbReference>
<comment type="caution">
    <text evidence="4">The sequence shown here is derived from an EMBL/GenBank/DDBJ whole genome shotgun (WGS) entry which is preliminary data.</text>
</comment>
<dbReference type="InterPro" id="IPR022687">
    <property type="entry name" value="HTH_DTXR"/>
</dbReference>
<dbReference type="SMART" id="SM00529">
    <property type="entry name" value="HTH_DTXR"/>
    <property type="match status" value="1"/>
</dbReference>
<dbReference type="GO" id="GO:0003677">
    <property type="term" value="F:DNA binding"/>
    <property type="evidence" value="ECO:0007669"/>
    <property type="project" value="InterPro"/>
</dbReference>
<dbReference type="PANTHER" id="PTHR33238:SF11">
    <property type="entry name" value="TRANSCRIPTIONAL REGULATOR MNTR"/>
    <property type="match status" value="1"/>
</dbReference>
<dbReference type="GO" id="GO:0003700">
    <property type="term" value="F:DNA-binding transcription factor activity"/>
    <property type="evidence" value="ECO:0007669"/>
    <property type="project" value="InterPro"/>
</dbReference>
<dbReference type="Proteomes" id="UP000654279">
    <property type="component" value="Unassembled WGS sequence"/>
</dbReference>
<dbReference type="InterPro" id="IPR022689">
    <property type="entry name" value="Iron_dep_repressor"/>
</dbReference>
<evidence type="ECO:0000256" key="2">
    <source>
        <dbReference type="ARBA" id="ARBA00011738"/>
    </source>
</evidence>
<reference evidence="4" key="1">
    <citation type="submission" date="2020-08" db="EMBL/GenBank/DDBJ databases">
        <title>Genome public.</title>
        <authorList>
            <person name="Liu C."/>
            <person name="Sun Q."/>
        </authorList>
    </citation>
    <scope>NUCLEOTIDE SEQUENCE</scope>
    <source>
        <strain evidence="4">NSJ-44</strain>
    </source>
</reference>
<keyword evidence="5" id="KW-1185">Reference proteome</keyword>
<dbReference type="InterPro" id="IPR036421">
    <property type="entry name" value="Fe_dep_repressor_sf"/>
</dbReference>